<evidence type="ECO:0000256" key="4">
    <source>
        <dbReference type="ARBA" id="ARBA00024446"/>
    </source>
</evidence>
<dbReference type="PANTHER" id="PTHR39330:SF1">
    <property type="entry name" value="ETHANOLAMINE AMMONIA-LYASE SMALL SUBUNIT"/>
    <property type="match status" value="1"/>
</dbReference>
<dbReference type="NCBIfam" id="NF003971">
    <property type="entry name" value="PRK05465.1"/>
    <property type="match status" value="1"/>
</dbReference>
<comment type="pathway">
    <text evidence="5">Amine and polyamine degradation; ethanolamine degradation.</text>
</comment>
<evidence type="ECO:0000313" key="7">
    <source>
        <dbReference type="Proteomes" id="UP001596289"/>
    </source>
</evidence>
<dbReference type="RefSeq" id="WP_125551930.1">
    <property type="nucleotide sequence ID" value="NZ_JBHSSL010000034.1"/>
</dbReference>
<keyword evidence="7" id="KW-1185">Reference proteome</keyword>
<dbReference type="Pfam" id="PF05985">
    <property type="entry name" value="EutC"/>
    <property type="match status" value="1"/>
</dbReference>
<comment type="subcellular location">
    <subcellularLocation>
        <location evidence="5">Bacterial microcompartment</location>
    </subcellularLocation>
</comment>
<keyword evidence="1 5" id="KW-0846">Cobalamin</keyword>
<keyword evidence="3 5" id="KW-0170">Cobalt</keyword>
<dbReference type="EMBL" id="JBHSSL010000034">
    <property type="protein sequence ID" value="MFC6170156.1"/>
    <property type="molecule type" value="Genomic_DNA"/>
</dbReference>
<dbReference type="HAMAP" id="MF_00601">
    <property type="entry name" value="EutC"/>
    <property type="match status" value="1"/>
</dbReference>
<comment type="catalytic activity">
    <reaction evidence="5">
        <text>ethanolamine = acetaldehyde + NH4(+)</text>
        <dbReference type="Rhea" id="RHEA:15313"/>
        <dbReference type="ChEBI" id="CHEBI:15343"/>
        <dbReference type="ChEBI" id="CHEBI:28938"/>
        <dbReference type="ChEBI" id="CHEBI:57603"/>
        <dbReference type="EC" id="4.3.1.7"/>
    </reaction>
</comment>
<dbReference type="Proteomes" id="UP001596289">
    <property type="component" value="Unassembled WGS sequence"/>
</dbReference>
<sequence>MSLTNELQDISSAQQRRNPYCIKASQIETTPLTDLYQINQRHQILLLPADRHKLLEMKLATPARIGLGRCGTRYLTQPSLRFLADHAAARDAVLTEVKPEFIQQQGLIAIQTTCQNKQDYLKNPPKGRCFSATALKQLVSQLPQHAAVQIIVGDGLSSAAIESNIGQLLPALQQSFKAADIALDRTHIPFVKYSRVAAMDAIGAATNAEVVCMLIGERPGLVSANSLSAYIAFRPQVGMAEAQRTVISNIHAGGTPVNVAATQISATCQDMLRYHLSGVALKQKLE</sequence>
<reference evidence="7" key="1">
    <citation type="journal article" date="2019" name="Int. J. Syst. Evol. Microbiol.">
        <title>The Global Catalogue of Microorganisms (GCM) 10K type strain sequencing project: providing services to taxonomists for standard genome sequencing and annotation.</title>
        <authorList>
            <consortium name="The Broad Institute Genomics Platform"/>
            <consortium name="The Broad Institute Genome Sequencing Center for Infectious Disease"/>
            <person name="Wu L."/>
            <person name="Ma J."/>
        </authorList>
    </citation>
    <scope>NUCLEOTIDE SEQUENCE [LARGE SCALE GENOMIC DNA]</scope>
    <source>
        <strain evidence="7">CCM 8904</strain>
    </source>
</reference>
<dbReference type="InterPro" id="IPR042251">
    <property type="entry name" value="EutC_C"/>
</dbReference>
<dbReference type="InterPro" id="IPR042255">
    <property type="entry name" value="EutC_N"/>
</dbReference>
<comment type="cofactor">
    <cofactor evidence="5">
        <name>adenosylcob(III)alamin</name>
        <dbReference type="ChEBI" id="CHEBI:18408"/>
    </cofactor>
    <text evidence="5">Binds between the large and small subunits.</text>
</comment>
<keyword evidence="4 5" id="KW-1283">Bacterial microcompartment</keyword>
<organism evidence="6 7">
    <name type="scientific">Loigolactobacillus jiayinensis</name>
    <dbReference type="NCBI Taxonomy" id="2486016"/>
    <lineage>
        <taxon>Bacteria</taxon>
        <taxon>Bacillati</taxon>
        <taxon>Bacillota</taxon>
        <taxon>Bacilli</taxon>
        <taxon>Lactobacillales</taxon>
        <taxon>Lactobacillaceae</taxon>
        <taxon>Loigolactobacillus</taxon>
    </lineage>
</organism>
<comment type="caution">
    <text evidence="6">The sequence shown here is derived from an EMBL/GenBank/DDBJ whole genome shotgun (WGS) entry which is preliminary data.</text>
</comment>
<dbReference type="PANTHER" id="PTHR39330">
    <property type="entry name" value="ETHANOLAMINE AMMONIA-LYASE LIGHT CHAIN"/>
    <property type="match status" value="1"/>
</dbReference>
<feature type="binding site" evidence="5">
    <location>
        <position position="196"/>
    </location>
    <ligand>
        <name>adenosylcob(III)alamin</name>
        <dbReference type="ChEBI" id="CHEBI:18408"/>
    </ligand>
</feature>
<dbReference type="Gene3D" id="3.40.50.11240">
    <property type="entry name" value="Ethanolamine ammonia-lyase light chain (EutC)"/>
    <property type="match status" value="1"/>
</dbReference>
<evidence type="ECO:0000256" key="3">
    <source>
        <dbReference type="ARBA" id="ARBA00023285"/>
    </source>
</evidence>
<dbReference type="PIRSF" id="PIRSF018982">
    <property type="entry name" value="EutC"/>
    <property type="match status" value="1"/>
</dbReference>
<evidence type="ECO:0000256" key="1">
    <source>
        <dbReference type="ARBA" id="ARBA00022628"/>
    </source>
</evidence>
<comment type="similarity">
    <text evidence="5">Belongs to the EutC family.</text>
</comment>
<proteinExistence type="inferred from homology"/>
<keyword evidence="2 5" id="KW-0456">Lyase</keyword>
<dbReference type="InterPro" id="IPR009246">
    <property type="entry name" value="EutC"/>
</dbReference>
<feature type="binding site" evidence="5">
    <location>
        <position position="217"/>
    </location>
    <ligand>
        <name>adenosylcob(III)alamin</name>
        <dbReference type="ChEBI" id="CHEBI:18408"/>
    </ligand>
</feature>
<dbReference type="EC" id="4.3.1.7" evidence="5"/>
<evidence type="ECO:0000256" key="2">
    <source>
        <dbReference type="ARBA" id="ARBA00023239"/>
    </source>
</evidence>
<dbReference type="Gene3D" id="1.10.30.40">
    <property type="entry name" value="Ethanolamine ammonia-lyase light chain (EutC), N-terminal domain"/>
    <property type="match status" value="1"/>
</dbReference>
<gene>
    <name evidence="5 6" type="primary">eutC</name>
    <name evidence="6" type="ORF">ACFQGP_06125</name>
</gene>
<name>A0ABW1RB79_9LACO</name>
<comment type="function">
    <text evidence="5">Catalyzes the deamination of various vicinal amino-alcohols to oxo compounds. Allows this organism to utilize ethanolamine as the sole source of nitrogen and carbon in the presence of external vitamin B12.</text>
</comment>
<protein>
    <recommendedName>
        <fullName evidence="5">Ethanolamine ammonia-lyase small subunit</fullName>
        <shortName evidence="5">EAL small subunit</shortName>
        <ecNumber evidence="5">4.3.1.7</ecNumber>
    </recommendedName>
</protein>
<accession>A0ABW1RB79</accession>
<comment type="subunit">
    <text evidence="5">The basic unit is a heterodimer which dimerizes to form tetramers. The heterotetramers trimerize; 6 large subunits form a core ring with 6 small subunits projecting outwards.</text>
</comment>
<evidence type="ECO:0000256" key="5">
    <source>
        <dbReference type="HAMAP-Rule" id="MF_00601"/>
    </source>
</evidence>
<dbReference type="GO" id="GO:0008851">
    <property type="term" value="F:ethanolamine ammonia-lyase activity"/>
    <property type="evidence" value="ECO:0007669"/>
    <property type="project" value="UniProtKB-EC"/>
</dbReference>
<evidence type="ECO:0000313" key="6">
    <source>
        <dbReference type="EMBL" id="MFC6170156.1"/>
    </source>
</evidence>